<dbReference type="EMBL" id="AP019400">
    <property type="protein sequence ID" value="BBI34825.1"/>
    <property type="molecule type" value="Genomic_DNA"/>
</dbReference>
<evidence type="ECO:0000313" key="2">
    <source>
        <dbReference type="EMBL" id="BBI34825.1"/>
    </source>
</evidence>
<dbReference type="OrthoDB" id="1707618at2"/>
<dbReference type="InterPro" id="IPR011033">
    <property type="entry name" value="PRC_barrel-like_sf"/>
</dbReference>
<reference evidence="2 3" key="1">
    <citation type="submission" date="2019-01" db="EMBL/GenBank/DDBJ databases">
        <title>Complete genome sequence of Cohnella hallensis HS21 isolated from Korean fir (Abies koreana) rhizospheric soil.</title>
        <authorList>
            <person name="Jiang L."/>
            <person name="Kang S.W."/>
            <person name="Kim S."/>
            <person name="Jung J."/>
            <person name="Kim C.Y."/>
            <person name="Kim D.H."/>
            <person name="Kim S.W."/>
            <person name="Lee J."/>
        </authorList>
    </citation>
    <scope>NUCLEOTIDE SEQUENCE [LARGE SCALE GENOMIC DNA]</scope>
    <source>
        <strain evidence="2 3">HS21</strain>
    </source>
</reference>
<keyword evidence="3" id="KW-1185">Reference proteome</keyword>
<feature type="domain" description="PRC-barrel" evidence="1">
    <location>
        <begin position="94"/>
        <end position="162"/>
    </location>
</feature>
<dbReference type="Pfam" id="PF05239">
    <property type="entry name" value="PRC"/>
    <property type="match status" value="2"/>
</dbReference>
<dbReference type="Gene3D" id="2.30.30.240">
    <property type="entry name" value="PRC-barrel domain"/>
    <property type="match status" value="1"/>
</dbReference>
<dbReference type="SUPFAM" id="SSF50346">
    <property type="entry name" value="PRC-barrel domain"/>
    <property type="match status" value="2"/>
</dbReference>
<feature type="domain" description="PRC-barrel" evidence="1">
    <location>
        <begin position="3"/>
        <end position="41"/>
    </location>
</feature>
<dbReference type="RefSeq" id="WP_130612794.1">
    <property type="nucleotide sequence ID" value="NZ_AP019400.1"/>
</dbReference>
<name>A0A3T1D9U8_9BACL</name>
<dbReference type="KEGG" id="cohn:KCTCHS21_42240"/>
<dbReference type="Proteomes" id="UP000289856">
    <property type="component" value="Chromosome"/>
</dbReference>
<protein>
    <recommendedName>
        <fullName evidence="1">PRC-barrel domain-containing protein</fullName>
    </recommendedName>
</protein>
<gene>
    <name evidence="2" type="ORF">KCTCHS21_42240</name>
</gene>
<sequence>MIQVQRILGLPVLLENGKCIGKIKDLWFDEFWKLVGVILDTYARIGIRKIPKIVYWEHILHCGEDALLIRNSSVIVTKDNKQLLRTFHTGVIRLKDMPVYTIEGQHLGEVSDVYIRPFEGTQIIGYELTDGFLADVFEGRRKLFLPDAENMTLGEDAILVPASCERILRETIRGK</sequence>
<dbReference type="AlphaFoldDB" id="A0A3T1D9U8"/>
<accession>A0A3T1D9U8</accession>
<dbReference type="InterPro" id="IPR027275">
    <property type="entry name" value="PRC-brl_dom"/>
</dbReference>
<proteinExistence type="predicted"/>
<evidence type="ECO:0000259" key="1">
    <source>
        <dbReference type="Pfam" id="PF05239"/>
    </source>
</evidence>
<organism evidence="2 3">
    <name type="scientific">Cohnella abietis</name>
    <dbReference type="NCBI Taxonomy" id="2507935"/>
    <lineage>
        <taxon>Bacteria</taxon>
        <taxon>Bacillati</taxon>
        <taxon>Bacillota</taxon>
        <taxon>Bacilli</taxon>
        <taxon>Bacillales</taxon>
        <taxon>Paenibacillaceae</taxon>
        <taxon>Cohnella</taxon>
    </lineage>
</organism>
<evidence type="ECO:0000313" key="3">
    <source>
        <dbReference type="Proteomes" id="UP000289856"/>
    </source>
</evidence>